<protein>
    <recommendedName>
        <fullName evidence="3">Ribose-5-phosphate isomerase A</fullName>
        <ecNumber evidence="3">5.3.1.6</ecNumber>
    </recommendedName>
    <alternativeName>
        <fullName evidence="3">Phosphoriboisomerase A</fullName>
        <shortName evidence="3">PRI</shortName>
    </alternativeName>
</protein>
<organism evidence="4 5">
    <name type="scientific">Herbaspirillum rubrisubalbicans Os34</name>
    <dbReference type="NCBI Taxonomy" id="1235827"/>
    <lineage>
        <taxon>Bacteria</taxon>
        <taxon>Pseudomonadati</taxon>
        <taxon>Pseudomonadota</taxon>
        <taxon>Betaproteobacteria</taxon>
        <taxon>Burkholderiales</taxon>
        <taxon>Oxalobacteraceae</taxon>
        <taxon>Herbaspirillum</taxon>
    </lineage>
</organism>
<comment type="function">
    <text evidence="3">Catalyzes the reversible conversion of ribose-5-phosphate to ribulose 5-phosphate.</text>
</comment>
<dbReference type="CDD" id="cd01398">
    <property type="entry name" value="RPI_A"/>
    <property type="match status" value="1"/>
</dbReference>
<feature type="active site" description="Proton acceptor" evidence="3">
    <location>
        <position position="108"/>
    </location>
</feature>
<dbReference type="GO" id="GO:0005829">
    <property type="term" value="C:cytosol"/>
    <property type="evidence" value="ECO:0007669"/>
    <property type="project" value="TreeGrafter"/>
</dbReference>
<feature type="binding site" evidence="3">
    <location>
        <begin position="99"/>
        <end position="102"/>
    </location>
    <ligand>
        <name>substrate</name>
    </ligand>
</feature>
<reference evidence="4 5" key="1">
    <citation type="journal article" date="2012" name="J. Bacteriol.">
        <title>Genome sequence of the pathogenic Herbaspirillum seropedicae strain Os34, isolated from rice roots.</title>
        <authorList>
            <person name="Ye W."/>
            <person name="Ye S."/>
            <person name="Liu J."/>
            <person name="Chang S."/>
            <person name="Chen M."/>
            <person name="Zhu B."/>
            <person name="Guo L."/>
            <person name="An Q."/>
        </authorList>
    </citation>
    <scope>NUCLEOTIDE SEQUENCE [LARGE SCALE GENOMIC DNA]</scope>
    <source>
        <strain evidence="4 5">Os34</strain>
    </source>
</reference>
<dbReference type="Gene3D" id="3.40.50.1360">
    <property type="match status" value="1"/>
</dbReference>
<comment type="subunit">
    <text evidence="3">Homodimer.</text>
</comment>
<dbReference type="SUPFAM" id="SSF100950">
    <property type="entry name" value="NagB/RpiA/CoA transferase-like"/>
    <property type="match status" value="1"/>
</dbReference>
<dbReference type="PANTHER" id="PTHR11934:SF0">
    <property type="entry name" value="RIBOSE-5-PHOSPHATE ISOMERASE"/>
    <property type="match status" value="1"/>
</dbReference>
<proteinExistence type="inferred from homology"/>
<dbReference type="Proteomes" id="UP000501648">
    <property type="component" value="Chromosome"/>
</dbReference>
<dbReference type="GO" id="GO:0009052">
    <property type="term" value="P:pentose-phosphate shunt, non-oxidative branch"/>
    <property type="evidence" value="ECO:0007669"/>
    <property type="project" value="UniProtKB-UniRule"/>
</dbReference>
<dbReference type="UniPathway" id="UPA00115">
    <property type="reaction ID" value="UER00412"/>
</dbReference>
<dbReference type="EMBL" id="CP008956">
    <property type="protein sequence ID" value="QJQ01334.1"/>
    <property type="molecule type" value="Genomic_DNA"/>
</dbReference>
<keyword evidence="2 3" id="KW-0413">Isomerase</keyword>
<dbReference type="Gene3D" id="3.30.70.260">
    <property type="match status" value="1"/>
</dbReference>
<accession>A0A6M3ZRQ1</accession>
<dbReference type="EC" id="5.3.1.6" evidence="3"/>
<feature type="binding site" evidence="3">
    <location>
        <position position="126"/>
    </location>
    <ligand>
        <name>substrate</name>
    </ligand>
</feature>
<dbReference type="NCBIfam" id="NF001924">
    <property type="entry name" value="PRK00702.1"/>
    <property type="match status" value="1"/>
</dbReference>
<dbReference type="RefSeq" id="WP_017453568.1">
    <property type="nucleotide sequence ID" value="NZ_CP008956.1"/>
</dbReference>
<gene>
    <name evidence="3" type="primary">rpiA</name>
    <name evidence="4" type="ORF">C798_14130</name>
</gene>
<dbReference type="HAMAP" id="MF_00170">
    <property type="entry name" value="Rib_5P_isom_A"/>
    <property type="match status" value="1"/>
</dbReference>
<dbReference type="Pfam" id="PF06026">
    <property type="entry name" value="Rib_5-P_isom_A"/>
    <property type="match status" value="1"/>
</dbReference>
<dbReference type="NCBIfam" id="TIGR00021">
    <property type="entry name" value="rpiA"/>
    <property type="match status" value="1"/>
</dbReference>
<dbReference type="InterPro" id="IPR004788">
    <property type="entry name" value="Ribose5P_isomerase_type_A"/>
</dbReference>
<evidence type="ECO:0000313" key="4">
    <source>
        <dbReference type="EMBL" id="QJQ01334.1"/>
    </source>
</evidence>
<sequence length="237" mass="26172">MQLNQNEAKKLAGRHAILEFVRDDMRLGLGSGTTSHFFVRELAKHIADGLNVTCTATSRSTIDVAREVGIPIMDPNEIGQIDLTIDGPDEIDREFRMIKGGGACLLWEKIIAHASTRMITICDESKLVEHLGAFPLPVEVVQFAWKQTERRVAGLLREFGIDARIVRRSRDERPVVTDSGHFILDCHCQVIDGAELLETELNRIPGVVENGLFTREAAGMVVGCFDGTSYVSLRAAS</sequence>
<dbReference type="PANTHER" id="PTHR11934">
    <property type="entry name" value="RIBOSE-5-PHOSPHATE ISOMERASE"/>
    <property type="match status" value="1"/>
</dbReference>
<comment type="pathway">
    <text evidence="3">Carbohydrate degradation; pentose phosphate pathway; D-ribose 5-phosphate from D-ribulose 5-phosphate (non-oxidative stage): step 1/1.</text>
</comment>
<feature type="binding site" evidence="3">
    <location>
        <begin position="86"/>
        <end position="89"/>
    </location>
    <ligand>
        <name>substrate</name>
    </ligand>
</feature>
<comment type="catalytic activity">
    <reaction evidence="1 3">
        <text>aldehydo-D-ribose 5-phosphate = D-ribulose 5-phosphate</text>
        <dbReference type="Rhea" id="RHEA:14657"/>
        <dbReference type="ChEBI" id="CHEBI:58121"/>
        <dbReference type="ChEBI" id="CHEBI:58273"/>
        <dbReference type="EC" id="5.3.1.6"/>
    </reaction>
</comment>
<name>A0A6M3ZRQ1_9BURK</name>
<dbReference type="FunFam" id="3.40.50.1360:FF:000001">
    <property type="entry name" value="Ribose-5-phosphate isomerase A"/>
    <property type="match status" value="1"/>
</dbReference>
<feature type="binding site" evidence="3">
    <location>
        <begin position="31"/>
        <end position="34"/>
    </location>
    <ligand>
        <name>substrate</name>
    </ligand>
</feature>
<dbReference type="SUPFAM" id="SSF75445">
    <property type="entry name" value="D-ribose-5-phosphate isomerase (RpiA), lid domain"/>
    <property type="match status" value="1"/>
</dbReference>
<evidence type="ECO:0000256" key="1">
    <source>
        <dbReference type="ARBA" id="ARBA00001713"/>
    </source>
</evidence>
<dbReference type="AlphaFoldDB" id="A0A6M3ZRQ1"/>
<dbReference type="InterPro" id="IPR037171">
    <property type="entry name" value="NagB/RpiA_transferase-like"/>
</dbReference>
<evidence type="ECO:0000313" key="5">
    <source>
        <dbReference type="Proteomes" id="UP000501648"/>
    </source>
</evidence>
<dbReference type="GO" id="GO:0006014">
    <property type="term" value="P:D-ribose metabolic process"/>
    <property type="evidence" value="ECO:0007669"/>
    <property type="project" value="TreeGrafter"/>
</dbReference>
<evidence type="ECO:0000256" key="2">
    <source>
        <dbReference type="ARBA" id="ARBA00023235"/>
    </source>
</evidence>
<evidence type="ECO:0000256" key="3">
    <source>
        <dbReference type="HAMAP-Rule" id="MF_00170"/>
    </source>
</evidence>
<comment type="similarity">
    <text evidence="3">Belongs to the ribose 5-phosphate isomerase family.</text>
</comment>
<dbReference type="GO" id="GO:0004751">
    <property type="term" value="F:ribose-5-phosphate isomerase activity"/>
    <property type="evidence" value="ECO:0007669"/>
    <property type="project" value="UniProtKB-UniRule"/>
</dbReference>
<dbReference type="InterPro" id="IPR020672">
    <property type="entry name" value="Ribose5P_isomerase_typA_subgr"/>
</dbReference>